<feature type="region of interest" description="Disordered" evidence="1">
    <location>
        <begin position="23"/>
        <end position="50"/>
    </location>
</feature>
<accession>A0A7R9BXM3</accession>
<keyword evidence="3" id="KW-1185">Reference proteome</keyword>
<reference evidence="2" key="1">
    <citation type="submission" date="2020-11" db="EMBL/GenBank/DDBJ databases">
        <authorList>
            <person name="Tran Van P."/>
        </authorList>
    </citation>
    <scope>NUCLEOTIDE SEQUENCE</scope>
</reference>
<dbReference type="AlphaFoldDB" id="A0A7R9BXM3"/>
<protein>
    <submittedName>
        <fullName evidence="2">Uncharacterized protein</fullName>
    </submittedName>
</protein>
<proteinExistence type="predicted"/>
<organism evidence="2">
    <name type="scientific">Notodromas monacha</name>
    <dbReference type="NCBI Taxonomy" id="399045"/>
    <lineage>
        <taxon>Eukaryota</taxon>
        <taxon>Metazoa</taxon>
        <taxon>Ecdysozoa</taxon>
        <taxon>Arthropoda</taxon>
        <taxon>Crustacea</taxon>
        <taxon>Oligostraca</taxon>
        <taxon>Ostracoda</taxon>
        <taxon>Podocopa</taxon>
        <taxon>Podocopida</taxon>
        <taxon>Cypridocopina</taxon>
        <taxon>Cypridoidea</taxon>
        <taxon>Cyprididae</taxon>
        <taxon>Notodromas</taxon>
    </lineage>
</organism>
<name>A0A7R9BXM3_9CRUS</name>
<feature type="compositionally biased region" description="Polar residues" evidence="1">
    <location>
        <begin position="23"/>
        <end position="34"/>
    </location>
</feature>
<feature type="compositionally biased region" description="Low complexity" evidence="1">
    <location>
        <begin position="35"/>
        <end position="47"/>
    </location>
</feature>
<dbReference type="EMBL" id="OA885986">
    <property type="protein sequence ID" value="CAD7282537.1"/>
    <property type="molecule type" value="Genomic_DNA"/>
</dbReference>
<sequence>EPDFEQATALRTIAVLQTPEISTNSRLAPESTSFLQPSSSQPMSSLMVPMNLLPTSPMRRQRTLPGYAVDDDDDGGILVVTVDREECHPEITLSLTTDPGDPGLNDVVIAVPDSAENCNIPSESDVVGFPPATGAKIKRPSTLAIIENHS</sequence>
<evidence type="ECO:0000313" key="3">
    <source>
        <dbReference type="Proteomes" id="UP000678499"/>
    </source>
</evidence>
<evidence type="ECO:0000256" key="1">
    <source>
        <dbReference type="SAM" id="MobiDB-lite"/>
    </source>
</evidence>
<feature type="non-terminal residue" evidence="2">
    <location>
        <position position="150"/>
    </location>
</feature>
<evidence type="ECO:0000313" key="2">
    <source>
        <dbReference type="EMBL" id="CAD7282537.1"/>
    </source>
</evidence>
<dbReference type="EMBL" id="CAJPEX010003949">
    <property type="protein sequence ID" value="CAG0922689.1"/>
    <property type="molecule type" value="Genomic_DNA"/>
</dbReference>
<dbReference type="Proteomes" id="UP000678499">
    <property type="component" value="Unassembled WGS sequence"/>
</dbReference>
<gene>
    <name evidence="2" type="ORF">NMOB1V02_LOCUS10159</name>
</gene>